<feature type="region of interest" description="Disordered" evidence="1">
    <location>
        <begin position="383"/>
        <end position="499"/>
    </location>
</feature>
<dbReference type="EMBL" id="MIGC01001864">
    <property type="protein sequence ID" value="PHJ22041.1"/>
    <property type="molecule type" value="Genomic_DNA"/>
</dbReference>
<proteinExistence type="predicted"/>
<evidence type="ECO:0000313" key="2">
    <source>
        <dbReference type="EMBL" id="PHJ22041.1"/>
    </source>
</evidence>
<feature type="compositionally biased region" description="Basic and acidic residues" evidence="1">
    <location>
        <begin position="383"/>
        <end position="397"/>
    </location>
</feature>
<feature type="region of interest" description="Disordered" evidence="1">
    <location>
        <begin position="725"/>
        <end position="757"/>
    </location>
</feature>
<feature type="compositionally biased region" description="Basic and acidic residues" evidence="1">
    <location>
        <begin position="1372"/>
        <end position="1383"/>
    </location>
</feature>
<feature type="region of interest" description="Disordered" evidence="1">
    <location>
        <begin position="1287"/>
        <end position="1392"/>
    </location>
</feature>
<dbReference type="RefSeq" id="XP_067923718.1">
    <property type="nucleotide sequence ID" value="XM_068064310.1"/>
</dbReference>
<feature type="region of interest" description="Disordered" evidence="1">
    <location>
        <begin position="1060"/>
        <end position="1100"/>
    </location>
</feature>
<gene>
    <name evidence="2" type="ORF">CSUI_004115</name>
</gene>
<sequence length="1392" mass="143782">MSADRSAECQRHCRETLHFGTVQISPVPAVGGVWAAGGGENRGARGEPSRIVRAGGGEGGDEHGAPASCSSGGTSTGEAPAPAGGIAGELGPGSKGRSVSSTRSAGVFWTVERPVVQGGLWLPGDGIVVGFPGCPNMDAAASSGSRRAGDKRELAEGVGMLESQLSTELADQRQIEQHRGALTQQNFESFRGCFQSQGRGDRLPALGGSQYAKSGTSHVPEWMRSDSHAESVRRSRECHGPNHAEQDSGFRLSRCISVETGGDGGSGLNGGDFTYQDQVATAMCSHSEMQQGRVSHADLDMQETGRPATAGLQKRAGFQAAQQSGSGGYAIQYSPYSLLDLCFLDDDNEVKTGIRAQLEDDSSGAGGLVSACSLRSRLLAEASSHDAENEASEDGRQGRCGSPERSASVSQDAPMRVRVARGSVGCGPSSLNTASTSDGSKERISGPKVMGSEPVRSREKTGVGDPLRREERVAAGGRDRSVGPGSVVSSCTTSQMGSRSPFSAEEVCQIVGEGRAAAAFGLSDFSWLPGGVTTVAEVRERRSAPDGERDREGKRLAGQEQRTKSGNRWSDMCVLGQAGLGSVLNNSSGRPESGCPVDVLPAVQRDRVGGEERCPMPGNSFSWNFGCLVGSSSAARSCTNDGGGGTTVSEQQIAPGYQHRSGESSVQVGRGCEAQAVSEKGPDGARTSSDDQSEHQGQLQTRSGVATEAVHEQETKLSQLGDTVIERPDCGKRGGDDFPGRSDPGAGLPCSASSVAADDRRQGFELEARRQFLSERIPPGYSPVPALSKECSEAFDLAGGSSKSMSGERLLGSCSRDSTATTSFGDAFSRGDTSSSGGSAGFGFLSPCGTDSGVGLSPCCDSHTATPSAPSGRRSTVSSVSQLGSASGELLLPPLSVPSCGVGVLSSVPEEERSAASAVIPPGQAFTDKSGGCSEARGGAGMASSAVVEGGQDLACVSEQNGTATMVSQLGTDSMAGSEVSVKRDSSSSVVETPKACTEQSATHHLNSTVITVVGDPVLCADTGMVAHEHKDSCNQCVYYRHLTEHLEELLHTAMGEVRRLRRESSSPAVGSSGGHRGAAGSPSRTELESEDASNHMKSTGEAAGSDLVACSGAVPQGVSVPDARLGGSQKVQPPSRAEELSSQGALVAGHAGAESSQTSHEQRTVERIAFTCTESDSFDGERSRVGKQMQLAGSTGGYGESVRGKSFSFAEFRSDPPSDAVGERQDVKVPCDASSPKLEDVKRQHGLEHTCGTRAVADDLVTDDEPVASGRAEGFLACAENGRAEVSSVSKPSRQPECSALHRAQGCEARQPSGSSSSPDSPTSKGRRAVHGRVAGEVCLTTGRRTASDTASSKSCTTSAQPTRFRRRLGHEKAAKSGEKKGATGTKTSPV</sequence>
<dbReference type="Proteomes" id="UP000221165">
    <property type="component" value="Unassembled WGS sequence"/>
</dbReference>
<feature type="compositionally biased region" description="Basic and acidic residues" evidence="1">
    <location>
        <begin position="538"/>
        <end position="563"/>
    </location>
</feature>
<feature type="region of interest" description="Disordered" evidence="1">
    <location>
        <begin position="538"/>
        <end position="567"/>
    </location>
</feature>
<feature type="compositionally biased region" description="Gly residues" evidence="1">
    <location>
        <begin position="85"/>
        <end position="94"/>
    </location>
</feature>
<evidence type="ECO:0000313" key="3">
    <source>
        <dbReference type="Proteomes" id="UP000221165"/>
    </source>
</evidence>
<comment type="caution">
    <text evidence="2">The sequence shown here is derived from an EMBL/GenBank/DDBJ whole genome shotgun (WGS) entry which is preliminary data.</text>
</comment>
<feature type="region of interest" description="Disordered" evidence="1">
    <location>
        <begin position="1121"/>
        <end position="1166"/>
    </location>
</feature>
<name>A0A2C6KD40_9APIC</name>
<feature type="compositionally biased region" description="Polar residues" evidence="1">
    <location>
        <begin position="695"/>
        <end position="704"/>
    </location>
</feature>
<feature type="compositionally biased region" description="Basic and acidic residues" evidence="1">
    <location>
        <begin position="725"/>
        <end position="740"/>
    </location>
</feature>
<organism evidence="2 3">
    <name type="scientific">Cystoisospora suis</name>
    <dbReference type="NCBI Taxonomy" id="483139"/>
    <lineage>
        <taxon>Eukaryota</taxon>
        <taxon>Sar</taxon>
        <taxon>Alveolata</taxon>
        <taxon>Apicomplexa</taxon>
        <taxon>Conoidasida</taxon>
        <taxon>Coccidia</taxon>
        <taxon>Eucoccidiorida</taxon>
        <taxon>Eimeriorina</taxon>
        <taxon>Sarcocystidae</taxon>
        <taxon>Cystoisospora</taxon>
    </lineage>
</organism>
<feature type="compositionally biased region" description="Polar residues" evidence="1">
    <location>
        <begin position="863"/>
        <end position="880"/>
    </location>
</feature>
<feature type="compositionally biased region" description="Low complexity" evidence="1">
    <location>
        <begin position="1313"/>
        <end position="1325"/>
    </location>
</feature>
<dbReference type="GeneID" id="94427521"/>
<evidence type="ECO:0000256" key="1">
    <source>
        <dbReference type="SAM" id="MobiDB-lite"/>
    </source>
</evidence>
<feature type="compositionally biased region" description="Basic and acidic residues" evidence="1">
    <location>
        <begin position="455"/>
        <end position="481"/>
    </location>
</feature>
<feature type="compositionally biased region" description="Polar residues" evidence="1">
    <location>
        <begin position="1344"/>
        <end position="1363"/>
    </location>
</feature>
<feature type="compositionally biased region" description="Polar residues" evidence="1">
    <location>
        <begin position="487"/>
        <end position="499"/>
    </location>
</feature>
<feature type="region of interest" description="Disordered" evidence="1">
    <location>
        <begin position="861"/>
        <end position="880"/>
    </location>
</feature>
<dbReference type="VEuPathDB" id="ToxoDB:CSUI_004115"/>
<feature type="compositionally biased region" description="Basic and acidic residues" evidence="1">
    <location>
        <begin position="680"/>
        <end position="694"/>
    </location>
</feature>
<protein>
    <submittedName>
        <fullName evidence="2">Uncharacterized protein</fullName>
    </submittedName>
</protein>
<feature type="region of interest" description="Disordered" evidence="1">
    <location>
        <begin position="38"/>
        <end position="99"/>
    </location>
</feature>
<accession>A0A2C6KD40</accession>
<reference evidence="2 3" key="1">
    <citation type="journal article" date="2017" name="Int. J. Parasitol.">
        <title>The genome of the protozoan parasite Cystoisospora suis and a reverse vaccinology approach to identify vaccine candidates.</title>
        <authorList>
            <person name="Palmieri N."/>
            <person name="Shrestha A."/>
            <person name="Ruttkowski B."/>
            <person name="Beck T."/>
            <person name="Vogl C."/>
            <person name="Tomley F."/>
            <person name="Blake D.P."/>
            <person name="Joachim A."/>
        </authorList>
    </citation>
    <scope>NUCLEOTIDE SEQUENCE [LARGE SCALE GENOMIC DNA]</scope>
    <source>
        <strain evidence="2 3">Wien I</strain>
    </source>
</reference>
<feature type="region of interest" description="Disordered" evidence="1">
    <location>
        <begin position="657"/>
        <end position="707"/>
    </location>
</feature>
<keyword evidence="3" id="KW-1185">Reference proteome</keyword>
<feature type="compositionally biased region" description="Polar residues" evidence="1">
    <location>
        <begin position="429"/>
        <end position="438"/>
    </location>
</feature>